<dbReference type="GO" id="GO:0005759">
    <property type="term" value="C:mitochondrial matrix"/>
    <property type="evidence" value="ECO:0007669"/>
    <property type="project" value="UniProtKB-SubCell"/>
</dbReference>
<proteinExistence type="inferred from homology"/>
<dbReference type="InterPro" id="IPR028882">
    <property type="entry name" value="SDHAF2"/>
</dbReference>
<comment type="subcellular location">
    <subcellularLocation>
        <location evidence="1 4">Mitochondrion matrix</location>
    </subcellularLocation>
</comment>
<reference evidence="6" key="1">
    <citation type="submission" date="2016-02" db="EMBL/GenBank/DDBJ databases">
        <title>Comparative genomics of biotechnologically important yeasts.</title>
        <authorList>
            <consortium name="DOE Joint Genome Institute"/>
            <person name="Riley R."/>
            <person name="Haridas S."/>
            <person name="Wolfe K.H."/>
            <person name="Lopes M.R."/>
            <person name="Hittinger C.T."/>
            <person name="Goker M."/>
            <person name="Salamov A."/>
            <person name="Wisecaver J."/>
            <person name="Long T.M."/>
            <person name="Aerts A.L."/>
            <person name="Barry K."/>
            <person name="Choi C."/>
            <person name="Clum A."/>
            <person name="Coughlan A.Y."/>
            <person name="Deshpande S."/>
            <person name="Douglass A.P."/>
            <person name="Hanson S.J."/>
            <person name="Klenk H.-P."/>
            <person name="Labutti K."/>
            <person name="Lapidus A."/>
            <person name="Lindquist E."/>
            <person name="Lipzen A."/>
            <person name="Meier-Kolthoff J.P."/>
            <person name="Ohm R.A."/>
            <person name="Otillar R.P."/>
            <person name="Pangilinan J."/>
            <person name="Peng Y."/>
            <person name="Rokas A."/>
            <person name="Rosa C.A."/>
            <person name="Scheuner C."/>
            <person name="Sibirny A.A."/>
            <person name="Slot J.C."/>
            <person name="Stielow J.B."/>
            <person name="Sun H."/>
            <person name="Kurtzman C.P."/>
            <person name="Blackwell M."/>
            <person name="Jeffries T.W."/>
            <person name="Grigoriev I.V."/>
        </authorList>
    </citation>
    <scope>NUCLEOTIDE SEQUENCE [LARGE SCALE GENOMIC DNA]</scope>
    <source>
        <strain evidence="6">NRRL Y-17796</strain>
    </source>
</reference>
<organism evidence="5 6">
    <name type="scientific">Tortispora caseinolytica NRRL Y-17796</name>
    <dbReference type="NCBI Taxonomy" id="767744"/>
    <lineage>
        <taxon>Eukaryota</taxon>
        <taxon>Fungi</taxon>
        <taxon>Dikarya</taxon>
        <taxon>Ascomycota</taxon>
        <taxon>Saccharomycotina</taxon>
        <taxon>Trigonopsidomycetes</taxon>
        <taxon>Trigonopsidales</taxon>
        <taxon>Trigonopsidaceae</taxon>
        <taxon>Tortispora</taxon>
    </lineage>
</organism>
<dbReference type="SUPFAM" id="SSF109910">
    <property type="entry name" value="YgfY-like"/>
    <property type="match status" value="1"/>
</dbReference>
<dbReference type="AlphaFoldDB" id="A0A1E4TED2"/>
<comment type="subunit">
    <text evidence="4">Interacts with the flavoprotein subunit within the SDH catalytic dimer.</text>
</comment>
<keyword evidence="2 4" id="KW-0496">Mitochondrion</keyword>
<dbReference type="HAMAP" id="MF_03057">
    <property type="entry name" value="SDHAF2"/>
    <property type="match status" value="1"/>
</dbReference>
<comment type="similarity">
    <text evidence="4">Belongs to the SDHAF2 family.</text>
</comment>
<gene>
    <name evidence="5" type="ORF">CANCADRAFT_99889</name>
</gene>
<keyword evidence="6" id="KW-1185">Reference proteome</keyword>
<dbReference type="PANTHER" id="PTHR12469:SF2">
    <property type="entry name" value="SUCCINATE DEHYDROGENASE ASSEMBLY FACTOR 2, MITOCHONDRIAL"/>
    <property type="match status" value="1"/>
</dbReference>
<dbReference type="GO" id="GO:0034553">
    <property type="term" value="P:mitochondrial respiratory chain complex II assembly"/>
    <property type="evidence" value="ECO:0007669"/>
    <property type="project" value="TreeGrafter"/>
</dbReference>
<evidence type="ECO:0000313" key="6">
    <source>
        <dbReference type="Proteomes" id="UP000095023"/>
    </source>
</evidence>
<evidence type="ECO:0000313" key="5">
    <source>
        <dbReference type="EMBL" id="ODV90038.1"/>
    </source>
</evidence>
<evidence type="ECO:0000256" key="1">
    <source>
        <dbReference type="ARBA" id="ARBA00004305"/>
    </source>
</evidence>
<comment type="function">
    <text evidence="4">Plays an essential role in the assembly of succinate dehydrogenase (SDH), an enzyme complex (also referred to as respiratory complex II) that is a component of both the tricarboxylic acid (TCA) cycle and the mitochondrial electron transport chain, and which couples the oxidation of succinate to fumarate with the reduction of ubiquinone (coenzyme Q) to ubiquinol. Required for flavinylation (covalent attachment of FAD) of the flavoprotein subunit of the SDH catalytic dimer.</text>
</comment>
<dbReference type="InterPro" id="IPR036714">
    <property type="entry name" value="SDH_sf"/>
</dbReference>
<dbReference type="Pfam" id="PF03937">
    <property type="entry name" value="Sdh5"/>
    <property type="match status" value="1"/>
</dbReference>
<evidence type="ECO:0000256" key="2">
    <source>
        <dbReference type="ARBA" id="ARBA00023128"/>
    </source>
</evidence>
<accession>A0A1E4TED2</accession>
<keyword evidence="3 4" id="KW-0143">Chaperone</keyword>
<dbReference type="GO" id="GO:0006099">
    <property type="term" value="P:tricarboxylic acid cycle"/>
    <property type="evidence" value="ECO:0007669"/>
    <property type="project" value="TreeGrafter"/>
</dbReference>
<dbReference type="FunFam" id="1.10.150.250:FF:000002">
    <property type="entry name" value="Succinate dehydrogenase assembly factor 2, mitochondrial"/>
    <property type="match status" value="1"/>
</dbReference>
<dbReference type="Gene3D" id="1.10.150.250">
    <property type="entry name" value="Flavinator of succinate dehydrogenase"/>
    <property type="match status" value="1"/>
</dbReference>
<evidence type="ECO:0000256" key="4">
    <source>
        <dbReference type="HAMAP-Rule" id="MF_03057"/>
    </source>
</evidence>
<evidence type="ECO:0000256" key="3">
    <source>
        <dbReference type="ARBA" id="ARBA00023186"/>
    </source>
</evidence>
<dbReference type="PANTHER" id="PTHR12469">
    <property type="entry name" value="PROTEIN EMI5 HOMOLOG, MITOCHONDRIAL"/>
    <property type="match status" value="1"/>
</dbReference>
<sequence>MLRLLTKRVTLSGVARRPQVCARTATSLSATGEVMPIDRSHETLSAKRARLLYQSRKRGILETDLILSTFAKKHLDSMSAEQLEDYDKLLDEQDWDIYYWITDSSYAKPLPEKWMNNEVFLLLKKHVTSGGNGVLRMPDL</sequence>
<dbReference type="EMBL" id="KV453842">
    <property type="protein sequence ID" value="ODV90038.1"/>
    <property type="molecule type" value="Genomic_DNA"/>
</dbReference>
<name>A0A1E4TED2_9ASCO</name>
<dbReference type="OrthoDB" id="284292at2759"/>
<dbReference type="InterPro" id="IPR005631">
    <property type="entry name" value="SDH"/>
</dbReference>
<dbReference type="GO" id="GO:0006121">
    <property type="term" value="P:mitochondrial electron transport, succinate to ubiquinone"/>
    <property type="evidence" value="ECO:0007669"/>
    <property type="project" value="UniProtKB-UniRule"/>
</dbReference>
<dbReference type="Proteomes" id="UP000095023">
    <property type="component" value="Unassembled WGS sequence"/>
</dbReference>
<protein>
    <recommendedName>
        <fullName evidence="4">Succinate dehydrogenase assembly factor 2, mitochondrial</fullName>
        <shortName evidence="4">SDH assembly factor 2</shortName>
        <shortName evidence="4">SDHAF2</shortName>
    </recommendedName>
</protein>